<name>A0A450YKW6_9GAMM</name>
<evidence type="ECO:0000313" key="2">
    <source>
        <dbReference type="EMBL" id="VFK48045.1"/>
    </source>
</evidence>
<dbReference type="AlphaFoldDB" id="A0A450YKW6"/>
<gene>
    <name evidence="3" type="ORF">BECKSD772D_GA0070982_11366</name>
    <name evidence="2" type="ORF">BECKSD772E_GA0070983_11127</name>
    <name evidence="1" type="ORF">BECKSD772F_GA0070984_11167</name>
</gene>
<dbReference type="EMBL" id="CAADFU010000112">
    <property type="protein sequence ID" value="VFK48045.1"/>
    <property type="molecule type" value="Genomic_DNA"/>
</dbReference>
<proteinExistence type="predicted"/>
<protein>
    <submittedName>
        <fullName evidence="1">Uncharacterized protein</fullName>
    </submittedName>
</protein>
<evidence type="ECO:0000313" key="1">
    <source>
        <dbReference type="EMBL" id="VFK42182.1"/>
    </source>
</evidence>
<organism evidence="1">
    <name type="scientific">Candidatus Kentrum sp. SD</name>
    <dbReference type="NCBI Taxonomy" id="2126332"/>
    <lineage>
        <taxon>Bacteria</taxon>
        <taxon>Pseudomonadati</taxon>
        <taxon>Pseudomonadota</taxon>
        <taxon>Gammaproteobacteria</taxon>
        <taxon>Candidatus Kentrum</taxon>
    </lineage>
</organism>
<accession>A0A450YKW6</accession>
<dbReference type="EMBL" id="CAADHB010000136">
    <property type="protein sequence ID" value="VFK80646.1"/>
    <property type="molecule type" value="Genomic_DNA"/>
</dbReference>
<sequence>MLGSGAISRAYGKVHLKDCQTLGYQRIGDIIMALHQQDLGEGKVGSAGFPGLEHISAGRQVR</sequence>
<dbReference type="EMBL" id="CAADFR010000116">
    <property type="protein sequence ID" value="VFK42182.1"/>
    <property type="molecule type" value="Genomic_DNA"/>
</dbReference>
<evidence type="ECO:0000313" key="3">
    <source>
        <dbReference type="EMBL" id="VFK80646.1"/>
    </source>
</evidence>
<reference evidence="1" key="1">
    <citation type="submission" date="2019-02" db="EMBL/GenBank/DDBJ databases">
        <authorList>
            <person name="Gruber-Vodicka R. H."/>
            <person name="Seah K. B. B."/>
        </authorList>
    </citation>
    <scope>NUCLEOTIDE SEQUENCE</scope>
    <source>
        <strain evidence="3">BECK_S127</strain>
        <strain evidence="2">BECK_S1320</strain>
        <strain evidence="1">BECK_S1321</strain>
    </source>
</reference>